<feature type="domain" description="SnoaL-like" evidence="1">
    <location>
        <begin position="11"/>
        <end position="140"/>
    </location>
</feature>
<dbReference type="Gene3D" id="3.10.450.50">
    <property type="match status" value="1"/>
</dbReference>
<dbReference type="InterPro" id="IPR032710">
    <property type="entry name" value="NTF2-like_dom_sf"/>
</dbReference>
<protein>
    <submittedName>
        <fullName evidence="2">Nuclear transport factor 2 family protein</fullName>
    </submittedName>
</protein>
<dbReference type="Proteomes" id="UP000736373">
    <property type="component" value="Unassembled WGS sequence"/>
</dbReference>
<proteinExistence type="predicted"/>
<keyword evidence="3" id="KW-1185">Reference proteome</keyword>
<dbReference type="SUPFAM" id="SSF54427">
    <property type="entry name" value="NTF2-like"/>
    <property type="match status" value="1"/>
</dbReference>
<evidence type="ECO:0000313" key="3">
    <source>
        <dbReference type="Proteomes" id="UP000736373"/>
    </source>
</evidence>
<dbReference type="EMBL" id="VZQQ01000021">
    <property type="protein sequence ID" value="MBC8749565.1"/>
    <property type="molecule type" value="Genomic_DNA"/>
</dbReference>
<accession>A0ABR7PTF2</accession>
<comment type="caution">
    <text evidence="2">The sequence shown here is derived from an EMBL/GenBank/DDBJ whole genome shotgun (WGS) entry which is preliminary data.</text>
</comment>
<evidence type="ECO:0000259" key="1">
    <source>
        <dbReference type="Pfam" id="PF13577"/>
    </source>
</evidence>
<dbReference type="InterPro" id="IPR037401">
    <property type="entry name" value="SnoaL-like"/>
</dbReference>
<evidence type="ECO:0000313" key="2">
    <source>
        <dbReference type="EMBL" id="MBC8749565.1"/>
    </source>
</evidence>
<name>A0ABR7PTF2_9BURK</name>
<reference evidence="2 3" key="1">
    <citation type="submission" date="2019-09" db="EMBL/GenBank/DDBJ databases">
        <title>Paraburkholderia podalyriae sp. nov., A South African Podalyria-associated rhizobium.</title>
        <authorList>
            <person name="Mavima L."/>
            <person name="Beukes C.W."/>
            <person name="Palmer M."/>
            <person name="De Meyer S.E."/>
            <person name="James E.K."/>
            <person name="Maluk M."/>
            <person name="Avontuur J.R."/>
            <person name="Chan W.Y."/>
            <person name="Venter S.N."/>
            <person name="Steenkamp E.T."/>
        </authorList>
    </citation>
    <scope>NUCLEOTIDE SEQUENCE [LARGE SCALE GENOMIC DNA]</scope>
    <source>
        <strain evidence="2 3">WC7.3b</strain>
    </source>
</reference>
<dbReference type="CDD" id="cd00531">
    <property type="entry name" value="NTF2_like"/>
    <property type="match status" value="1"/>
</dbReference>
<dbReference type="Pfam" id="PF13577">
    <property type="entry name" value="SnoaL_4"/>
    <property type="match status" value="1"/>
</dbReference>
<organism evidence="2 3">
    <name type="scientific">Paraburkholderia podalyriae</name>
    <dbReference type="NCBI Taxonomy" id="1938811"/>
    <lineage>
        <taxon>Bacteria</taxon>
        <taxon>Pseudomonadati</taxon>
        <taxon>Pseudomonadota</taxon>
        <taxon>Betaproteobacteria</taxon>
        <taxon>Burkholderiales</taxon>
        <taxon>Burkholderiaceae</taxon>
        <taxon>Paraburkholderia</taxon>
    </lineage>
</organism>
<gene>
    <name evidence="2" type="ORF">F6X42_24185</name>
</gene>
<sequence>MTHDTMTALDTILAKQACHDLVVRFALLNDARDTAGLAALFAPDGVMRRPDGTELRGHPAIAAAYSNRPADRISRHHVGSVLIDVESPRSASGTSSVLLWTGSTSDPVGPFGRPAAARQVLGEFHDRFVKTDDGWRIAERVAHFTFVRETGA</sequence>
<dbReference type="RefSeq" id="WP_187636563.1">
    <property type="nucleotide sequence ID" value="NZ_VZQQ01000021.1"/>
</dbReference>